<dbReference type="AlphaFoldDB" id="A0A0P1BJP2"/>
<feature type="compositionally biased region" description="Basic and acidic residues" evidence="1">
    <location>
        <begin position="177"/>
        <end position="190"/>
    </location>
</feature>
<dbReference type="Proteomes" id="UP000054845">
    <property type="component" value="Unassembled WGS sequence"/>
</dbReference>
<dbReference type="OrthoDB" id="3364628at2759"/>
<feature type="region of interest" description="Disordered" evidence="1">
    <location>
        <begin position="1"/>
        <end position="25"/>
    </location>
</feature>
<dbReference type="EMBL" id="CCYA01000278">
    <property type="protein sequence ID" value="CEH16281.1"/>
    <property type="molecule type" value="Genomic_DNA"/>
</dbReference>
<evidence type="ECO:0000256" key="1">
    <source>
        <dbReference type="SAM" id="MobiDB-lite"/>
    </source>
</evidence>
<evidence type="ECO:0000313" key="2">
    <source>
        <dbReference type="EMBL" id="CEH16281.1"/>
    </source>
</evidence>
<evidence type="ECO:0000313" key="3">
    <source>
        <dbReference type="Proteomes" id="UP000054845"/>
    </source>
</evidence>
<protein>
    <recommendedName>
        <fullName evidence="4">Mediator of RNA polymerase II transcription subunit 19</fullName>
    </recommendedName>
</protein>
<keyword evidence="3" id="KW-1185">Reference proteome</keyword>
<accession>A0A0P1BJP2</accession>
<feature type="region of interest" description="Disordered" evidence="1">
    <location>
        <begin position="101"/>
        <end position="120"/>
    </location>
</feature>
<name>A0A0P1BJP2_9BASI</name>
<evidence type="ECO:0008006" key="4">
    <source>
        <dbReference type="Google" id="ProtNLM"/>
    </source>
</evidence>
<organism evidence="2 3">
    <name type="scientific">Ceraceosorus bombacis</name>
    <dbReference type="NCBI Taxonomy" id="401625"/>
    <lineage>
        <taxon>Eukaryota</taxon>
        <taxon>Fungi</taxon>
        <taxon>Dikarya</taxon>
        <taxon>Basidiomycota</taxon>
        <taxon>Ustilaginomycotina</taxon>
        <taxon>Exobasidiomycetes</taxon>
        <taxon>Ceraceosorales</taxon>
        <taxon>Ceraceosoraceae</taxon>
        <taxon>Ceraceosorus</taxon>
    </lineage>
</organism>
<proteinExistence type="predicted"/>
<reference evidence="2 3" key="1">
    <citation type="submission" date="2014-09" db="EMBL/GenBank/DDBJ databases">
        <authorList>
            <person name="Magalhaes I.L.F."/>
            <person name="Oliveira U."/>
            <person name="Santos F.R."/>
            <person name="Vidigal T.H.D.A."/>
            <person name="Brescovit A.D."/>
            <person name="Santos A.J."/>
        </authorList>
    </citation>
    <scope>NUCLEOTIDE SEQUENCE [LARGE SCALE GENOMIC DNA]</scope>
</reference>
<feature type="region of interest" description="Disordered" evidence="1">
    <location>
        <begin position="157"/>
        <end position="196"/>
    </location>
</feature>
<sequence>MAGEPPHGGDHGSDNPDLMASSSTIHSEAPAPLYYPAYVPPPSALPSQMLNGASNLIPKFGLLPLYLKAVKPYRRTGPDDDPSKYQKLPFTYEQYVEDLPGRVRPTKYQAKQPPAPPTMRDIVFRPETTLQRIVPFDEETLRTSFAVDAGPAEKINVRLLEADEPGARKPKKRKHKPGGDQDSPRREARHSIRQPR</sequence>